<name>M4BP93_HYAAE</name>
<dbReference type="EMBL" id="JH598491">
    <property type="status" value="NOT_ANNOTATED_CDS"/>
    <property type="molecule type" value="Genomic_DNA"/>
</dbReference>
<organism evidence="1 2">
    <name type="scientific">Hyaloperonospora arabidopsidis (strain Emoy2)</name>
    <name type="common">Downy mildew agent</name>
    <name type="synonym">Peronospora arabidopsidis</name>
    <dbReference type="NCBI Taxonomy" id="559515"/>
    <lineage>
        <taxon>Eukaryota</taxon>
        <taxon>Sar</taxon>
        <taxon>Stramenopiles</taxon>
        <taxon>Oomycota</taxon>
        <taxon>Peronosporomycetes</taxon>
        <taxon>Peronosporales</taxon>
        <taxon>Peronosporaceae</taxon>
        <taxon>Hyaloperonospora</taxon>
    </lineage>
</organism>
<sequence>MGKQTYLSQASRVVCMVLALRVTSCRLRSSLDVKRWVSWDSECKVQALPKMGIFSHLINLSVIASSSASEPSFHHLPYYIANLMEKFPMYDATIIR</sequence>
<dbReference type="AlphaFoldDB" id="M4BP93"/>
<proteinExistence type="predicted"/>
<dbReference type="Proteomes" id="UP000011713">
    <property type="component" value="Unassembled WGS sequence"/>
</dbReference>
<reference evidence="2" key="1">
    <citation type="journal article" date="2010" name="Science">
        <title>Signatures of adaptation to obligate biotrophy in the Hyaloperonospora arabidopsidis genome.</title>
        <authorList>
            <person name="Baxter L."/>
            <person name="Tripathy S."/>
            <person name="Ishaque N."/>
            <person name="Boot N."/>
            <person name="Cabral A."/>
            <person name="Kemen E."/>
            <person name="Thines M."/>
            <person name="Ah-Fong A."/>
            <person name="Anderson R."/>
            <person name="Badejoko W."/>
            <person name="Bittner-Eddy P."/>
            <person name="Boore J.L."/>
            <person name="Chibucos M.C."/>
            <person name="Coates M."/>
            <person name="Dehal P."/>
            <person name="Delehaunty K."/>
            <person name="Dong S."/>
            <person name="Downton P."/>
            <person name="Dumas B."/>
            <person name="Fabro G."/>
            <person name="Fronick C."/>
            <person name="Fuerstenberg S.I."/>
            <person name="Fulton L."/>
            <person name="Gaulin E."/>
            <person name="Govers F."/>
            <person name="Hughes L."/>
            <person name="Humphray S."/>
            <person name="Jiang R.H."/>
            <person name="Judelson H."/>
            <person name="Kamoun S."/>
            <person name="Kyung K."/>
            <person name="Meijer H."/>
            <person name="Minx P."/>
            <person name="Morris P."/>
            <person name="Nelson J."/>
            <person name="Phuntumart V."/>
            <person name="Qutob D."/>
            <person name="Rehmany A."/>
            <person name="Rougon-Cardoso A."/>
            <person name="Ryden P."/>
            <person name="Torto-Alalibo T."/>
            <person name="Studholme D."/>
            <person name="Wang Y."/>
            <person name="Win J."/>
            <person name="Wood J."/>
            <person name="Clifton S.W."/>
            <person name="Rogers J."/>
            <person name="Van den Ackerveken G."/>
            <person name="Jones J.D."/>
            <person name="McDowell J.M."/>
            <person name="Beynon J."/>
            <person name="Tyler B.M."/>
        </authorList>
    </citation>
    <scope>NUCLEOTIDE SEQUENCE [LARGE SCALE GENOMIC DNA]</scope>
    <source>
        <strain evidence="2">Emoy2</strain>
    </source>
</reference>
<dbReference type="VEuPathDB" id="FungiDB:HpaG808232"/>
<accession>M4BP93</accession>
<evidence type="ECO:0000313" key="2">
    <source>
        <dbReference type="Proteomes" id="UP000011713"/>
    </source>
</evidence>
<dbReference type="EnsemblProtists" id="HpaT808232">
    <property type="protein sequence ID" value="HpaP808232"/>
    <property type="gene ID" value="HpaG808232"/>
</dbReference>
<evidence type="ECO:0000313" key="1">
    <source>
        <dbReference type="EnsemblProtists" id="HpaP808232"/>
    </source>
</evidence>
<protein>
    <submittedName>
        <fullName evidence="1">Uncharacterized protein</fullName>
    </submittedName>
</protein>
<dbReference type="InParanoid" id="M4BP93"/>
<keyword evidence="2" id="KW-1185">Reference proteome</keyword>
<reference evidence="1" key="2">
    <citation type="submission" date="2015-06" db="UniProtKB">
        <authorList>
            <consortium name="EnsemblProtists"/>
        </authorList>
    </citation>
    <scope>IDENTIFICATION</scope>
    <source>
        <strain evidence="1">Emoy2</strain>
    </source>
</reference>
<dbReference type="HOGENOM" id="CLU_2364153_0_0_1"/>